<dbReference type="AlphaFoldDB" id="A0A383EBY2"/>
<proteinExistence type="predicted"/>
<evidence type="ECO:0000313" key="1">
    <source>
        <dbReference type="EMBL" id="SVE54231.1"/>
    </source>
</evidence>
<name>A0A383EBY2_9ZZZZ</name>
<reference evidence="1" key="1">
    <citation type="submission" date="2018-05" db="EMBL/GenBank/DDBJ databases">
        <authorList>
            <person name="Lanie J.A."/>
            <person name="Ng W.-L."/>
            <person name="Kazmierczak K.M."/>
            <person name="Andrzejewski T.M."/>
            <person name="Davidsen T.M."/>
            <person name="Wayne K.J."/>
            <person name="Tettelin H."/>
            <person name="Glass J.I."/>
            <person name="Rusch D."/>
            <person name="Podicherti R."/>
            <person name="Tsui H.-C.T."/>
            <person name="Winkler M.E."/>
        </authorList>
    </citation>
    <scope>NUCLEOTIDE SEQUENCE</scope>
</reference>
<dbReference type="EMBL" id="UINC01224557">
    <property type="protein sequence ID" value="SVE54231.1"/>
    <property type="molecule type" value="Genomic_DNA"/>
</dbReference>
<protein>
    <submittedName>
        <fullName evidence="1">Uncharacterized protein</fullName>
    </submittedName>
</protein>
<gene>
    <name evidence="1" type="ORF">METZ01_LOCUS507085</name>
</gene>
<organism evidence="1">
    <name type="scientific">marine metagenome</name>
    <dbReference type="NCBI Taxonomy" id="408172"/>
    <lineage>
        <taxon>unclassified sequences</taxon>
        <taxon>metagenomes</taxon>
        <taxon>ecological metagenomes</taxon>
    </lineage>
</organism>
<sequence length="39" mass="4443">MVHVAVPKSAETGQIENFEMSELSNITDNYNEVLVKYNK</sequence>
<accession>A0A383EBY2</accession>